<dbReference type="OrthoDB" id="8418771at2"/>
<keyword evidence="2" id="KW-1185">Reference proteome</keyword>
<accession>A0A1G9NPW6</accession>
<gene>
    <name evidence="1" type="ORF">SAMN05421813_103125</name>
</gene>
<sequence length="101" mass="11385">MLNYDTLSQAINSLTSRGYTENLNLKPFCIECPSLALQLYPEDFTIDEYYRFEGASDPADNSIVYAISAIDNSLKGMLVDAYGVYAENITPEMARKLRVEK</sequence>
<evidence type="ECO:0000313" key="1">
    <source>
        <dbReference type="EMBL" id="SDL88401.1"/>
    </source>
</evidence>
<evidence type="ECO:0008006" key="3">
    <source>
        <dbReference type="Google" id="ProtNLM"/>
    </source>
</evidence>
<reference evidence="2" key="1">
    <citation type="submission" date="2016-10" db="EMBL/GenBank/DDBJ databases">
        <authorList>
            <person name="Varghese N."/>
            <person name="Submissions S."/>
        </authorList>
    </citation>
    <scope>NUCLEOTIDE SEQUENCE [LARGE SCALE GENOMIC DNA]</scope>
    <source>
        <strain evidence="2">DSM 24536</strain>
    </source>
</reference>
<name>A0A1G9NPW6_9SPHI</name>
<organism evidence="1 2">
    <name type="scientific">Daejeonella rubra</name>
    <dbReference type="NCBI Taxonomy" id="990371"/>
    <lineage>
        <taxon>Bacteria</taxon>
        <taxon>Pseudomonadati</taxon>
        <taxon>Bacteroidota</taxon>
        <taxon>Sphingobacteriia</taxon>
        <taxon>Sphingobacteriales</taxon>
        <taxon>Sphingobacteriaceae</taxon>
        <taxon>Daejeonella</taxon>
    </lineage>
</organism>
<protein>
    <recommendedName>
        <fullName evidence="3">Phosphoribosylpyrophosphate synthetase</fullName>
    </recommendedName>
</protein>
<evidence type="ECO:0000313" key="2">
    <source>
        <dbReference type="Proteomes" id="UP000199226"/>
    </source>
</evidence>
<dbReference type="AlphaFoldDB" id="A0A1G9NPW6"/>
<proteinExistence type="predicted"/>
<dbReference type="RefSeq" id="WP_090699859.1">
    <property type="nucleotide sequence ID" value="NZ_FNHH01000003.1"/>
</dbReference>
<dbReference type="STRING" id="990371.SAMN05421813_103125"/>
<dbReference type="Proteomes" id="UP000199226">
    <property type="component" value="Unassembled WGS sequence"/>
</dbReference>
<dbReference type="EMBL" id="FNHH01000003">
    <property type="protein sequence ID" value="SDL88401.1"/>
    <property type="molecule type" value="Genomic_DNA"/>
</dbReference>